<organism evidence="6 7">
    <name type="scientific">Saccharopolyspora shandongensis</name>
    <dbReference type="NCBI Taxonomy" id="418495"/>
    <lineage>
        <taxon>Bacteria</taxon>
        <taxon>Bacillati</taxon>
        <taxon>Actinomycetota</taxon>
        <taxon>Actinomycetes</taxon>
        <taxon>Pseudonocardiales</taxon>
        <taxon>Pseudonocardiaceae</taxon>
        <taxon>Saccharopolyspora</taxon>
    </lineage>
</organism>
<accession>A0A1H3NVE6</accession>
<feature type="domain" description="Response regulatory" evidence="5">
    <location>
        <begin position="6"/>
        <end position="121"/>
    </location>
</feature>
<dbReference type="EMBL" id="FNOK01000039">
    <property type="protein sequence ID" value="SDY92916.1"/>
    <property type="molecule type" value="Genomic_DNA"/>
</dbReference>
<dbReference type="SMART" id="SM00421">
    <property type="entry name" value="HTH_LUXR"/>
    <property type="match status" value="1"/>
</dbReference>
<dbReference type="Gene3D" id="1.10.10.10">
    <property type="entry name" value="Winged helix-like DNA-binding domain superfamily/Winged helix DNA-binding domain"/>
    <property type="match status" value="1"/>
</dbReference>
<dbReference type="InterPro" id="IPR036388">
    <property type="entry name" value="WH-like_DNA-bd_sf"/>
</dbReference>
<evidence type="ECO:0000256" key="3">
    <source>
        <dbReference type="PROSITE-ProRule" id="PRU00169"/>
    </source>
</evidence>
<dbReference type="InterPro" id="IPR016032">
    <property type="entry name" value="Sig_transdc_resp-reg_C-effctor"/>
</dbReference>
<dbReference type="InterPro" id="IPR000792">
    <property type="entry name" value="Tscrpt_reg_LuxR_C"/>
</dbReference>
<proteinExistence type="predicted"/>
<dbReference type="InterPro" id="IPR011006">
    <property type="entry name" value="CheY-like_superfamily"/>
</dbReference>
<evidence type="ECO:0000256" key="1">
    <source>
        <dbReference type="ARBA" id="ARBA00022553"/>
    </source>
</evidence>
<dbReference type="GO" id="GO:0000160">
    <property type="term" value="P:phosphorelay signal transduction system"/>
    <property type="evidence" value="ECO:0007669"/>
    <property type="project" value="InterPro"/>
</dbReference>
<dbReference type="PANTHER" id="PTHR43214">
    <property type="entry name" value="TWO-COMPONENT RESPONSE REGULATOR"/>
    <property type="match status" value="1"/>
</dbReference>
<reference evidence="7" key="1">
    <citation type="submission" date="2016-10" db="EMBL/GenBank/DDBJ databases">
        <authorList>
            <person name="Varghese N."/>
            <person name="Submissions S."/>
        </authorList>
    </citation>
    <scope>NUCLEOTIDE SEQUENCE [LARGE SCALE GENOMIC DNA]</scope>
    <source>
        <strain evidence="7">CGMCC 4.3530</strain>
    </source>
</reference>
<evidence type="ECO:0000313" key="7">
    <source>
        <dbReference type="Proteomes" id="UP000199529"/>
    </source>
</evidence>
<dbReference type="SMART" id="SM00448">
    <property type="entry name" value="REC"/>
    <property type="match status" value="1"/>
</dbReference>
<dbReference type="SUPFAM" id="SSF52172">
    <property type="entry name" value="CheY-like"/>
    <property type="match status" value="1"/>
</dbReference>
<dbReference type="Pfam" id="PF00196">
    <property type="entry name" value="GerE"/>
    <property type="match status" value="1"/>
</dbReference>
<dbReference type="AlphaFoldDB" id="A0A1H3NVE6"/>
<evidence type="ECO:0000313" key="6">
    <source>
        <dbReference type="EMBL" id="SDY92916.1"/>
    </source>
</evidence>
<dbReference type="GO" id="GO:0006355">
    <property type="term" value="P:regulation of DNA-templated transcription"/>
    <property type="evidence" value="ECO:0007669"/>
    <property type="project" value="InterPro"/>
</dbReference>
<sequence>MPNMVDLVLGDDHAIFVDALAATLPRHGCRIVGTADNVAGVAGVVREHRPDICLLDRYFGDGDALDAIGGILDAGGRTKVLVLTADGDVQGMRDALARGAAGYVNKMCGLSVLAGAIRGVMDGEVVVELAAARAPRLAGTTDARRLASHLTGRERQCLRMLVEGAHTTAMAKQLGVAPTTVRTHVQSVLTKLGVHSRLEAASFAMRHGVLDDGRMPVAG</sequence>
<dbReference type="InterPro" id="IPR058245">
    <property type="entry name" value="NreC/VraR/RcsB-like_REC"/>
</dbReference>
<keyword evidence="2" id="KW-0238">DNA-binding</keyword>
<dbReference type="Gene3D" id="3.40.50.2300">
    <property type="match status" value="1"/>
</dbReference>
<dbReference type="InterPro" id="IPR001789">
    <property type="entry name" value="Sig_transdc_resp-reg_receiver"/>
</dbReference>
<protein>
    <submittedName>
        <fullName evidence="6">Two component transcriptional regulator, LuxR family</fullName>
    </submittedName>
</protein>
<evidence type="ECO:0000259" key="4">
    <source>
        <dbReference type="PROSITE" id="PS50043"/>
    </source>
</evidence>
<dbReference type="Proteomes" id="UP000199529">
    <property type="component" value="Unassembled WGS sequence"/>
</dbReference>
<evidence type="ECO:0000259" key="5">
    <source>
        <dbReference type="PROSITE" id="PS50110"/>
    </source>
</evidence>
<name>A0A1H3NVE6_9PSEU</name>
<dbReference type="PROSITE" id="PS50043">
    <property type="entry name" value="HTH_LUXR_2"/>
    <property type="match status" value="1"/>
</dbReference>
<dbReference type="SUPFAM" id="SSF46894">
    <property type="entry name" value="C-terminal effector domain of the bipartite response regulators"/>
    <property type="match status" value="1"/>
</dbReference>
<dbReference type="PROSITE" id="PS50110">
    <property type="entry name" value="RESPONSE_REGULATORY"/>
    <property type="match status" value="1"/>
</dbReference>
<feature type="modified residue" description="4-aspartylphosphate" evidence="3">
    <location>
        <position position="56"/>
    </location>
</feature>
<feature type="domain" description="HTH luxR-type" evidence="4">
    <location>
        <begin position="143"/>
        <end position="208"/>
    </location>
</feature>
<dbReference type="PRINTS" id="PR00038">
    <property type="entry name" value="HTHLUXR"/>
</dbReference>
<keyword evidence="7" id="KW-1185">Reference proteome</keyword>
<dbReference type="CDD" id="cd06170">
    <property type="entry name" value="LuxR_C_like"/>
    <property type="match status" value="1"/>
</dbReference>
<dbReference type="Pfam" id="PF00072">
    <property type="entry name" value="Response_reg"/>
    <property type="match status" value="1"/>
</dbReference>
<dbReference type="CDD" id="cd17535">
    <property type="entry name" value="REC_NarL-like"/>
    <property type="match status" value="1"/>
</dbReference>
<dbReference type="InterPro" id="IPR039420">
    <property type="entry name" value="WalR-like"/>
</dbReference>
<gene>
    <name evidence="6" type="ORF">SAMN05216215_103960</name>
</gene>
<evidence type="ECO:0000256" key="2">
    <source>
        <dbReference type="ARBA" id="ARBA00023125"/>
    </source>
</evidence>
<dbReference type="STRING" id="418495.SAMN05216215_103960"/>
<dbReference type="GO" id="GO:0003677">
    <property type="term" value="F:DNA binding"/>
    <property type="evidence" value="ECO:0007669"/>
    <property type="project" value="UniProtKB-KW"/>
</dbReference>
<keyword evidence="1 3" id="KW-0597">Phosphoprotein</keyword>